<gene>
    <name evidence="2" type="ORF">PMG71_01665</name>
</gene>
<dbReference type="InterPro" id="IPR029063">
    <property type="entry name" value="SAM-dependent_MTases_sf"/>
</dbReference>
<keyword evidence="2" id="KW-0808">Transferase</keyword>
<evidence type="ECO:0000313" key="2">
    <source>
        <dbReference type="EMBL" id="MDJ1168131.1"/>
    </source>
</evidence>
<comment type="caution">
    <text evidence="2">The sequence shown here is derived from an EMBL/GenBank/DDBJ whole genome shotgun (WGS) entry which is preliminary data.</text>
</comment>
<evidence type="ECO:0000313" key="3">
    <source>
        <dbReference type="Proteomes" id="UP001235303"/>
    </source>
</evidence>
<dbReference type="SUPFAM" id="SSF53335">
    <property type="entry name" value="S-adenosyl-L-methionine-dependent methyltransferases"/>
    <property type="match status" value="1"/>
</dbReference>
<feature type="domain" description="Methyltransferase" evidence="1">
    <location>
        <begin position="83"/>
        <end position="248"/>
    </location>
</feature>
<dbReference type="RefSeq" id="WP_283751898.1">
    <property type="nucleotide sequence ID" value="NZ_JAQOSP010000006.1"/>
</dbReference>
<dbReference type="Pfam" id="PF13847">
    <property type="entry name" value="Methyltransf_31"/>
    <property type="match status" value="1"/>
</dbReference>
<dbReference type="PANTHER" id="PTHR43861">
    <property type="entry name" value="TRANS-ACONITATE 2-METHYLTRANSFERASE-RELATED"/>
    <property type="match status" value="1"/>
</dbReference>
<dbReference type="Proteomes" id="UP001235303">
    <property type="component" value="Unassembled WGS sequence"/>
</dbReference>
<proteinExistence type="predicted"/>
<protein>
    <submittedName>
        <fullName evidence="2">Class I SAM-dependent methyltransferase</fullName>
    </submittedName>
</protein>
<keyword evidence="2" id="KW-0489">Methyltransferase</keyword>
<keyword evidence="3" id="KW-1185">Reference proteome</keyword>
<organism evidence="2 3">
    <name type="scientific">Roseofilum acuticapitatum BLCC-M154</name>
    <dbReference type="NCBI Taxonomy" id="3022444"/>
    <lineage>
        <taxon>Bacteria</taxon>
        <taxon>Bacillati</taxon>
        <taxon>Cyanobacteriota</taxon>
        <taxon>Cyanophyceae</taxon>
        <taxon>Desertifilales</taxon>
        <taxon>Desertifilaceae</taxon>
        <taxon>Roseofilum</taxon>
        <taxon>Roseofilum acuticapitatum</taxon>
    </lineage>
</organism>
<reference evidence="2 3" key="1">
    <citation type="submission" date="2023-01" db="EMBL/GenBank/DDBJ databases">
        <title>Novel diversity within Roseofilum (Cyanobacteria; Desertifilaceae) from marine benthic mats with descriptions of four novel species.</title>
        <authorList>
            <person name="Wang Y."/>
            <person name="Berthold D.E."/>
            <person name="Hu J."/>
            <person name="Lefler F.W."/>
            <person name="Laughinghouse H.D. IV."/>
        </authorList>
    </citation>
    <scope>NUCLEOTIDE SEQUENCE [LARGE SCALE GENOMIC DNA]</scope>
    <source>
        <strain evidence="2 3">BLCC-M154</strain>
    </source>
</reference>
<dbReference type="GO" id="GO:0008168">
    <property type="term" value="F:methyltransferase activity"/>
    <property type="evidence" value="ECO:0007669"/>
    <property type="project" value="UniProtKB-KW"/>
</dbReference>
<evidence type="ECO:0000259" key="1">
    <source>
        <dbReference type="Pfam" id="PF13847"/>
    </source>
</evidence>
<sequence length="311" mass="35579">MNFSESAQSKYPEVEEQSQGNISKALNKMAEGKFGYEASTTCASPSANYFWYRKRQEVIKICTRNLYDLLKSTDTSENPSLFVDIGCGDGTDLFLIHNLFVKHSSAWKFIGLEANTDLVQICKMKQEYYKASGVDFMFSNAISKLPFSDGEVNLVYCSEVIEHILEPEALFQEIKRVLKPGGYLLLTTPNQPNVFQRSYWINSRRQKMQETMQAMKVQPEKLHQPGGEEICIYGHISLKNNQEWDEILSKIGFQVVDNGRGALTYGGTYFYDNEFILGIHFLLQSLLDLLPRKLGRNFSDQLICLYKVKDS</sequence>
<accession>A0ABT7AML4</accession>
<dbReference type="InterPro" id="IPR025714">
    <property type="entry name" value="Methyltranfer_dom"/>
</dbReference>
<name>A0ABT7AML4_9CYAN</name>
<dbReference type="Gene3D" id="3.40.50.150">
    <property type="entry name" value="Vaccinia Virus protein VP39"/>
    <property type="match status" value="1"/>
</dbReference>
<dbReference type="GO" id="GO:0032259">
    <property type="term" value="P:methylation"/>
    <property type="evidence" value="ECO:0007669"/>
    <property type="project" value="UniProtKB-KW"/>
</dbReference>
<dbReference type="EMBL" id="JAQOSP010000006">
    <property type="protein sequence ID" value="MDJ1168131.1"/>
    <property type="molecule type" value="Genomic_DNA"/>
</dbReference>
<dbReference type="CDD" id="cd02440">
    <property type="entry name" value="AdoMet_MTases"/>
    <property type="match status" value="1"/>
</dbReference>